<reference evidence="2" key="1">
    <citation type="submission" date="2023-05" db="EMBL/GenBank/DDBJ databases">
        <title>Nepenthes gracilis genome sequencing.</title>
        <authorList>
            <person name="Fukushima K."/>
        </authorList>
    </citation>
    <scope>NUCLEOTIDE SEQUENCE</scope>
    <source>
        <strain evidence="2">SING2019-196</strain>
    </source>
</reference>
<dbReference type="AlphaFoldDB" id="A0AAD3SGX3"/>
<keyword evidence="1" id="KW-1133">Transmembrane helix</keyword>
<dbReference type="EMBL" id="BSYO01000011">
    <property type="protein sequence ID" value="GMH11285.1"/>
    <property type="molecule type" value="Genomic_DNA"/>
</dbReference>
<keyword evidence="3" id="KW-1185">Reference proteome</keyword>
<accession>A0AAD3SGX3</accession>
<evidence type="ECO:0000313" key="3">
    <source>
        <dbReference type="Proteomes" id="UP001279734"/>
    </source>
</evidence>
<keyword evidence="1" id="KW-0812">Transmembrane</keyword>
<name>A0AAD3SGX3_NEPGR</name>
<feature type="transmembrane region" description="Helical" evidence="1">
    <location>
        <begin position="16"/>
        <end position="33"/>
    </location>
</feature>
<dbReference type="Proteomes" id="UP001279734">
    <property type="component" value="Unassembled WGS sequence"/>
</dbReference>
<keyword evidence="1" id="KW-0472">Membrane</keyword>
<organism evidence="2 3">
    <name type="scientific">Nepenthes gracilis</name>
    <name type="common">Slender pitcher plant</name>
    <dbReference type="NCBI Taxonomy" id="150966"/>
    <lineage>
        <taxon>Eukaryota</taxon>
        <taxon>Viridiplantae</taxon>
        <taxon>Streptophyta</taxon>
        <taxon>Embryophyta</taxon>
        <taxon>Tracheophyta</taxon>
        <taxon>Spermatophyta</taxon>
        <taxon>Magnoliopsida</taxon>
        <taxon>eudicotyledons</taxon>
        <taxon>Gunneridae</taxon>
        <taxon>Pentapetalae</taxon>
        <taxon>Caryophyllales</taxon>
        <taxon>Nepenthaceae</taxon>
        <taxon>Nepenthes</taxon>
    </lineage>
</organism>
<evidence type="ECO:0000313" key="2">
    <source>
        <dbReference type="EMBL" id="GMH11285.1"/>
    </source>
</evidence>
<gene>
    <name evidence="2" type="ORF">Nepgr_013126</name>
</gene>
<sequence>MENVSVGRCLWEDVKFFWVVEFGLLAGCIGLLNSRLRRYGTSYEPDCTLRMGGLRAGSLPITSSDKQYKAELIRNQAELKCLASKVPRVASDRFHKAQWHRHAAINCFSALTMRSTEWSS</sequence>
<evidence type="ECO:0000256" key="1">
    <source>
        <dbReference type="SAM" id="Phobius"/>
    </source>
</evidence>
<proteinExistence type="predicted"/>
<protein>
    <submittedName>
        <fullName evidence="2">Uncharacterized protein</fullName>
    </submittedName>
</protein>
<comment type="caution">
    <text evidence="2">The sequence shown here is derived from an EMBL/GenBank/DDBJ whole genome shotgun (WGS) entry which is preliminary data.</text>
</comment>